<dbReference type="InterPro" id="IPR048376">
    <property type="entry name" value="YqiJ_N"/>
</dbReference>
<evidence type="ECO:0000259" key="2">
    <source>
        <dbReference type="Pfam" id="PF07290"/>
    </source>
</evidence>
<evidence type="ECO:0000313" key="4">
    <source>
        <dbReference type="EMBL" id="KHD09919.1"/>
    </source>
</evidence>
<dbReference type="AlphaFoldDB" id="A0A0A6PIA6"/>
<dbReference type="Pfam" id="PF07290">
    <property type="entry name" value="YqiJ_OB"/>
    <property type="match status" value="1"/>
</dbReference>
<keyword evidence="1" id="KW-1133">Transmembrane helix</keyword>
<feature type="transmembrane region" description="Helical" evidence="1">
    <location>
        <begin position="12"/>
        <end position="35"/>
    </location>
</feature>
<feature type="transmembrane region" description="Helical" evidence="1">
    <location>
        <begin position="73"/>
        <end position="94"/>
    </location>
</feature>
<evidence type="ECO:0000259" key="3">
    <source>
        <dbReference type="Pfam" id="PF21001"/>
    </source>
</evidence>
<dbReference type="InterPro" id="IPR010840">
    <property type="entry name" value="YqiJ_OB"/>
</dbReference>
<protein>
    <submittedName>
        <fullName evidence="4">Uncharacterized protein</fullName>
    </submittedName>
</protein>
<feature type="domain" description="Inner membrane protein YqiJ OB-fold" evidence="2">
    <location>
        <begin position="145"/>
        <end position="208"/>
    </location>
</feature>
<sequence length="212" mass="22992">MMTFILDPHNLPFTICLLIMLGIALLEGILTLLGFGLSSLLDHFVPDVNTDIDTGDIDSSLGKLFGWLNVGRVPIMILFVIFLTVFGLTGYTLQATSLEIFGNMLPALLAAVIAFFLSMPIVRKLGQGIGKIMPSDETEVISEDSFIGRLATISLGTAKKGRPARAKFKDNYGTTHLIMVEPDAENEEFTEGNVVLLVEHVGAKYLAVSTES</sequence>
<dbReference type="Proteomes" id="UP000030428">
    <property type="component" value="Unassembled WGS sequence"/>
</dbReference>
<feature type="domain" description="Inner membrane protein YqiJ N-terminal" evidence="3">
    <location>
        <begin position="10"/>
        <end position="123"/>
    </location>
</feature>
<proteinExistence type="predicted"/>
<keyword evidence="1" id="KW-0812">Transmembrane</keyword>
<accession>A0A0A6PIA6</accession>
<evidence type="ECO:0000256" key="1">
    <source>
        <dbReference type="SAM" id="Phobius"/>
    </source>
</evidence>
<reference evidence="4 5" key="1">
    <citation type="journal article" date="2016" name="Front. Microbiol.">
        <title>Single-Cell (Meta-)Genomics of a Dimorphic Candidatus Thiomargarita nelsonii Reveals Genomic Plasticity.</title>
        <authorList>
            <person name="Flood B.E."/>
            <person name="Fliss P."/>
            <person name="Jones D.S."/>
            <person name="Dick G.J."/>
            <person name="Jain S."/>
            <person name="Kaster A.K."/>
            <person name="Winkel M."/>
            <person name="Mussmann M."/>
            <person name="Bailey J."/>
        </authorList>
    </citation>
    <scope>NUCLEOTIDE SEQUENCE [LARGE SCALE GENOMIC DNA]</scope>
    <source>
        <strain evidence="4">Hydrate Ridge</strain>
    </source>
</reference>
<name>A0A0A6PIA6_9GAMM</name>
<keyword evidence="5" id="KW-1185">Reference proteome</keyword>
<dbReference type="Pfam" id="PF21001">
    <property type="entry name" value="YqiJ_N"/>
    <property type="match status" value="1"/>
</dbReference>
<comment type="caution">
    <text evidence="4">The sequence shown here is derived from an EMBL/GenBank/DDBJ whole genome shotgun (WGS) entry which is preliminary data.</text>
</comment>
<evidence type="ECO:0000313" key="5">
    <source>
        <dbReference type="Proteomes" id="UP000030428"/>
    </source>
</evidence>
<keyword evidence="1" id="KW-0472">Membrane</keyword>
<organism evidence="4 5">
    <name type="scientific">Candidatus Thiomargarita nelsonii</name>
    <dbReference type="NCBI Taxonomy" id="1003181"/>
    <lineage>
        <taxon>Bacteria</taxon>
        <taxon>Pseudomonadati</taxon>
        <taxon>Pseudomonadota</taxon>
        <taxon>Gammaproteobacteria</taxon>
        <taxon>Thiotrichales</taxon>
        <taxon>Thiotrichaceae</taxon>
        <taxon>Thiomargarita</taxon>
    </lineage>
</organism>
<feature type="transmembrane region" description="Helical" evidence="1">
    <location>
        <begin position="100"/>
        <end position="122"/>
    </location>
</feature>
<dbReference type="EMBL" id="JSZA02000036">
    <property type="protein sequence ID" value="KHD09919.1"/>
    <property type="molecule type" value="Genomic_DNA"/>
</dbReference>
<gene>
    <name evidence="4" type="ORF">PN36_11720</name>
</gene>